<name>A0A512BR53_9HYPH</name>
<evidence type="ECO:0000313" key="2">
    <source>
        <dbReference type="EMBL" id="GEO14479.1"/>
    </source>
</evidence>
<organism evidence="2 3">
    <name type="scientific">Microvirga aerophila</name>
    <dbReference type="NCBI Taxonomy" id="670291"/>
    <lineage>
        <taxon>Bacteria</taxon>
        <taxon>Pseudomonadati</taxon>
        <taxon>Pseudomonadota</taxon>
        <taxon>Alphaproteobacteria</taxon>
        <taxon>Hyphomicrobiales</taxon>
        <taxon>Methylobacteriaceae</taxon>
        <taxon>Microvirga</taxon>
    </lineage>
</organism>
<protein>
    <recommendedName>
        <fullName evidence="4">DUF748 domain-containing protein</fullName>
    </recommendedName>
</protein>
<keyword evidence="1" id="KW-0732">Signal</keyword>
<feature type="signal peptide" evidence="1">
    <location>
        <begin position="1"/>
        <end position="22"/>
    </location>
</feature>
<evidence type="ECO:0008006" key="4">
    <source>
        <dbReference type="Google" id="ProtNLM"/>
    </source>
</evidence>
<dbReference type="RefSeq" id="WP_114186269.1">
    <property type="nucleotide sequence ID" value="NZ_BJYU01000024.1"/>
</dbReference>
<evidence type="ECO:0000256" key="1">
    <source>
        <dbReference type="SAM" id="SignalP"/>
    </source>
</evidence>
<dbReference type="EMBL" id="BJYU01000024">
    <property type="protein sequence ID" value="GEO14479.1"/>
    <property type="molecule type" value="Genomic_DNA"/>
</dbReference>
<evidence type="ECO:0000313" key="3">
    <source>
        <dbReference type="Proteomes" id="UP000321085"/>
    </source>
</evidence>
<feature type="chain" id="PRO_5021977918" description="DUF748 domain-containing protein" evidence="1">
    <location>
        <begin position="23"/>
        <end position="628"/>
    </location>
</feature>
<sequence>MRVLHRCGVCALALVAGFTALQLEPAVLRDLAYDGDGRRLTVGAVKVPLWSAAWAQTPDTFSLENVAFTLGSATYEAKRIEISGLASSRADVEALLSPSSSEPFGPRIARIDAKQITVPELKVRQKVGADDQTATYKNVVLSDVAQGRVGLTTIDTTAIDVSEGKTRTSLTYGRLSVRDLDMPAFARLYEGTSETASGPLSKIHGDFSIDTIDVLDQEGTSLRIGRFSGRDFLARPTKASWSGSTALFAELADKDELSADEQTRLITTAADMLSAFDVAFAEVTGIELKAPAGSSAGSKETTSEVTTRVNRVAYTSATGAQPADLRVEGIEAVDRDGRVKIDALSLTGFSFQSTLGALKDFQSAWLEEIDPAAARALVPTIGTLHVSGVDIDTLSETGKGQTPERVKATLKDFELTADNPFNGVPTNFKVGLQNLAMELPAKSSEDGIKDLVALGYKNLDLSLGLAARWNEAGKEIAIREFSVQGQELGRISLSGLLGNISKDAFDPDTAVASVALIGARAKSLEMTVENTGLFDRYLAKAAKDGKTTPESLRRTYGAIAAVGIPSMLGNSEQAKSLGQAVARFIAKPGRLTISARAKEAEGLAIAEAVMFTGAAAALQKLNVTAVAE</sequence>
<gene>
    <name evidence="2" type="ORF">MAE02_21750</name>
</gene>
<dbReference type="OrthoDB" id="8145316at2"/>
<dbReference type="AlphaFoldDB" id="A0A512BR53"/>
<accession>A0A512BR53</accession>
<reference evidence="2 3" key="1">
    <citation type="submission" date="2019-07" db="EMBL/GenBank/DDBJ databases">
        <title>Whole genome shotgun sequence of Microvirga aerophila NBRC 106136.</title>
        <authorList>
            <person name="Hosoyama A."/>
            <person name="Uohara A."/>
            <person name="Ohji S."/>
            <person name="Ichikawa N."/>
        </authorList>
    </citation>
    <scope>NUCLEOTIDE SEQUENCE [LARGE SCALE GENOMIC DNA]</scope>
    <source>
        <strain evidence="2 3">NBRC 106136</strain>
    </source>
</reference>
<dbReference type="Proteomes" id="UP000321085">
    <property type="component" value="Unassembled WGS sequence"/>
</dbReference>
<keyword evidence="3" id="KW-1185">Reference proteome</keyword>
<comment type="caution">
    <text evidence="2">The sequence shown here is derived from an EMBL/GenBank/DDBJ whole genome shotgun (WGS) entry which is preliminary data.</text>
</comment>
<proteinExistence type="predicted"/>